<sequence length="94" mass="11043">MSKKNNQYSKELKLKAVNMYIDSGMSALQVAKILNVKYKTQIQRWVKLYEDKGNTAFDEENRGKATGPRKGKSKTKFHSVEEELNYLRMENEFF</sequence>
<dbReference type="Proteomes" id="UP001182303">
    <property type="component" value="Unassembled WGS sequence"/>
</dbReference>
<dbReference type="PANTHER" id="PTHR33795">
    <property type="entry name" value="INSERTION ELEMENT IS150 PROTEIN INSJ"/>
    <property type="match status" value="1"/>
</dbReference>
<dbReference type="InterPro" id="IPR009057">
    <property type="entry name" value="Homeodomain-like_sf"/>
</dbReference>
<evidence type="ECO:0000313" key="2">
    <source>
        <dbReference type="EMBL" id="MDS1005067.1"/>
    </source>
</evidence>
<accession>A0AAE4FPA9</accession>
<protein>
    <submittedName>
        <fullName evidence="2">Transposase</fullName>
    </submittedName>
</protein>
<dbReference type="EMBL" id="JARUIS010000034">
    <property type="protein sequence ID" value="MDS1005067.1"/>
    <property type="molecule type" value="Genomic_DNA"/>
</dbReference>
<dbReference type="SUPFAM" id="SSF46689">
    <property type="entry name" value="Homeodomain-like"/>
    <property type="match status" value="1"/>
</dbReference>
<comment type="caution">
    <text evidence="2">The sequence shown here is derived from an EMBL/GenBank/DDBJ whole genome shotgun (WGS) entry which is preliminary data.</text>
</comment>
<reference evidence="2" key="1">
    <citation type="submission" date="2023-04" db="EMBL/GenBank/DDBJ databases">
        <title>Assessment of the microbiological origin of a defect in Grana Padano cheese.</title>
        <authorList>
            <person name="Zago M."/>
            <person name="Rossetti L."/>
            <person name="Bonvini B."/>
            <person name="Carminati D."/>
            <person name="Giraffa G."/>
        </authorList>
    </citation>
    <scope>NUCLEOTIDE SEQUENCE</scope>
    <source>
        <strain evidence="2">4990</strain>
    </source>
</reference>
<gene>
    <name evidence="2" type="ORF">P9J83_16445</name>
</gene>
<dbReference type="GO" id="GO:0003677">
    <property type="term" value="F:DNA binding"/>
    <property type="evidence" value="ECO:0007669"/>
    <property type="project" value="InterPro"/>
</dbReference>
<evidence type="ECO:0000256" key="1">
    <source>
        <dbReference type="SAM" id="MobiDB-lite"/>
    </source>
</evidence>
<dbReference type="Gene3D" id="1.10.10.60">
    <property type="entry name" value="Homeodomain-like"/>
    <property type="match status" value="1"/>
</dbReference>
<proteinExistence type="predicted"/>
<dbReference type="PANTHER" id="PTHR33795:SF1">
    <property type="entry name" value="INSERTION ELEMENT IS150 PROTEIN INSJ"/>
    <property type="match status" value="1"/>
</dbReference>
<dbReference type="GO" id="GO:0004803">
    <property type="term" value="F:transposase activity"/>
    <property type="evidence" value="ECO:0007669"/>
    <property type="project" value="InterPro"/>
</dbReference>
<name>A0AAE4FPA9_CLOSG</name>
<dbReference type="GO" id="GO:0006313">
    <property type="term" value="P:DNA transposition"/>
    <property type="evidence" value="ECO:0007669"/>
    <property type="project" value="InterPro"/>
</dbReference>
<dbReference type="RefSeq" id="WP_310944434.1">
    <property type="nucleotide sequence ID" value="NZ_JARUIS010000034.1"/>
</dbReference>
<organism evidence="2 3">
    <name type="scientific">Clostridium sporogenes</name>
    <dbReference type="NCBI Taxonomy" id="1509"/>
    <lineage>
        <taxon>Bacteria</taxon>
        <taxon>Bacillati</taxon>
        <taxon>Bacillota</taxon>
        <taxon>Clostridia</taxon>
        <taxon>Eubacteriales</taxon>
        <taxon>Clostridiaceae</taxon>
        <taxon>Clostridium</taxon>
    </lineage>
</organism>
<dbReference type="Pfam" id="PF01527">
    <property type="entry name" value="HTH_Tnp_1"/>
    <property type="match status" value="1"/>
</dbReference>
<feature type="region of interest" description="Disordered" evidence="1">
    <location>
        <begin position="57"/>
        <end position="76"/>
    </location>
</feature>
<dbReference type="InterPro" id="IPR002514">
    <property type="entry name" value="Transposase_8"/>
</dbReference>
<evidence type="ECO:0000313" key="3">
    <source>
        <dbReference type="Proteomes" id="UP001182303"/>
    </source>
</evidence>
<dbReference type="AlphaFoldDB" id="A0AAE4FPA9"/>
<feature type="compositionally biased region" description="Basic residues" evidence="1">
    <location>
        <begin position="67"/>
        <end position="76"/>
    </location>
</feature>
<dbReference type="InterPro" id="IPR052057">
    <property type="entry name" value="IS150/IS1296_orfA-like"/>
</dbReference>